<sequence length="41" mass="4869">MAGKLYMYNPEQQQYAERGYGILKINESHDPSDWNMLHARI</sequence>
<dbReference type="AlphaFoldDB" id="A0A8S3JD34"/>
<dbReference type="InterPro" id="IPR011993">
    <property type="entry name" value="PH-like_dom_sf"/>
</dbReference>
<comment type="caution">
    <text evidence="2">The sequence shown here is derived from an EMBL/GenBank/DDBJ whole genome shotgun (WGS) entry which is preliminary data.</text>
</comment>
<dbReference type="Gene3D" id="2.30.29.30">
    <property type="entry name" value="Pleckstrin-homology domain (PH domain)/Phosphotyrosine-binding domain (PTB)"/>
    <property type="match status" value="1"/>
</dbReference>
<reference evidence="2" key="1">
    <citation type="submission" date="2021-02" db="EMBL/GenBank/DDBJ databases">
        <authorList>
            <person name="Nowell W R."/>
        </authorList>
    </citation>
    <scope>NUCLEOTIDE SEQUENCE</scope>
</reference>
<organism evidence="2 3">
    <name type="scientific">Rotaria magnacalcarata</name>
    <dbReference type="NCBI Taxonomy" id="392030"/>
    <lineage>
        <taxon>Eukaryota</taxon>
        <taxon>Metazoa</taxon>
        <taxon>Spiralia</taxon>
        <taxon>Gnathifera</taxon>
        <taxon>Rotifera</taxon>
        <taxon>Eurotatoria</taxon>
        <taxon>Bdelloidea</taxon>
        <taxon>Philodinida</taxon>
        <taxon>Philodinidae</taxon>
        <taxon>Rotaria</taxon>
    </lineage>
</organism>
<name>A0A8S3JD34_9BILA</name>
<evidence type="ECO:0000313" key="3">
    <source>
        <dbReference type="Proteomes" id="UP000676336"/>
    </source>
</evidence>
<gene>
    <name evidence="2" type="ORF">SMN809_LOCUS80141</name>
</gene>
<feature type="non-terminal residue" evidence="2">
    <location>
        <position position="41"/>
    </location>
</feature>
<proteinExistence type="predicted"/>
<evidence type="ECO:0000313" key="2">
    <source>
        <dbReference type="EMBL" id="CAF5216676.1"/>
    </source>
</evidence>
<protein>
    <recommendedName>
        <fullName evidence="1">RanBD1 domain-containing protein</fullName>
    </recommendedName>
</protein>
<feature type="domain" description="RanBD1" evidence="1">
    <location>
        <begin position="3"/>
        <end position="37"/>
    </location>
</feature>
<dbReference type="Pfam" id="PF00638">
    <property type="entry name" value="Ran_BP1"/>
    <property type="match status" value="1"/>
</dbReference>
<dbReference type="SUPFAM" id="SSF50729">
    <property type="entry name" value="PH domain-like"/>
    <property type="match status" value="1"/>
</dbReference>
<accession>A0A8S3JD34</accession>
<dbReference type="Proteomes" id="UP000676336">
    <property type="component" value="Unassembled WGS sequence"/>
</dbReference>
<feature type="non-terminal residue" evidence="2">
    <location>
        <position position="1"/>
    </location>
</feature>
<evidence type="ECO:0000259" key="1">
    <source>
        <dbReference type="Pfam" id="PF00638"/>
    </source>
</evidence>
<dbReference type="InterPro" id="IPR000156">
    <property type="entry name" value="Ran_bind_dom"/>
</dbReference>
<dbReference type="EMBL" id="CAJOBI010344438">
    <property type="protein sequence ID" value="CAF5216676.1"/>
    <property type="molecule type" value="Genomic_DNA"/>
</dbReference>